<dbReference type="RefSeq" id="WP_105044367.1">
    <property type="nucleotide sequence ID" value="NZ_MQWA01000001.1"/>
</dbReference>
<proteinExistence type="predicted"/>
<evidence type="ECO:0000259" key="2">
    <source>
        <dbReference type="Pfam" id="PF04784"/>
    </source>
</evidence>
<name>A0A2S7U631_9BACT</name>
<dbReference type="OrthoDB" id="526867at2"/>
<gene>
    <name evidence="3" type="ORF">BSZ32_16100</name>
</gene>
<organism evidence="3 4">
    <name type="scientific">Rubritalea profundi</name>
    <dbReference type="NCBI Taxonomy" id="1658618"/>
    <lineage>
        <taxon>Bacteria</taxon>
        <taxon>Pseudomonadati</taxon>
        <taxon>Verrucomicrobiota</taxon>
        <taxon>Verrucomicrobiia</taxon>
        <taxon>Verrucomicrobiales</taxon>
        <taxon>Rubritaleaceae</taxon>
        <taxon>Rubritalea</taxon>
    </lineage>
</organism>
<dbReference type="AlphaFoldDB" id="A0A2S7U631"/>
<dbReference type="Pfam" id="PF04784">
    <property type="entry name" value="DUF547"/>
    <property type="match status" value="1"/>
</dbReference>
<dbReference type="Proteomes" id="UP000239907">
    <property type="component" value="Unassembled WGS sequence"/>
</dbReference>
<sequence length="235" mass="26637">MKLALLTLTLLSLCVSAQDYTSYNQLLAKYAKVNGVDYKTWVANKSDKESINQILKDWSVIDRAKLSKNERAAFRINLYNAAMASVVLKKYPLKSVTKIGIPFSVFKRSFIATPAGKISLDTLEKKQLLKDFPDPRVHFAVNCASVSCPPLRNQAFTGPELDQQLNEQAKQFVSSKHAVRIKGGTAEYSSLFDWYKKDFGSSNPAEIINKYSDKKISTKLKVKWIKYDWNLNESH</sequence>
<dbReference type="PANTHER" id="PTHR46361:SF3">
    <property type="entry name" value="ELECTRON CARRIER_ PROTEIN DISULFIDE OXIDOREDUCTASE"/>
    <property type="match status" value="1"/>
</dbReference>
<dbReference type="EMBL" id="MQWA01000001">
    <property type="protein sequence ID" value="PQJ29854.1"/>
    <property type="molecule type" value="Genomic_DNA"/>
</dbReference>
<comment type="caution">
    <text evidence="3">The sequence shown here is derived from an EMBL/GenBank/DDBJ whole genome shotgun (WGS) entry which is preliminary data.</text>
</comment>
<evidence type="ECO:0000313" key="4">
    <source>
        <dbReference type="Proteomes" id="UP000239907"/>
    </source>
</evidence>
<feature type="domain" description="DUF547" evidence="2">
    <location>
        <begin position="65"/>
        <end position="173"/>
    </location>
</feature>
<evidence type="ECO:0000256" key="1">
    <source>
        <dbReference type="SAM" id="SignalP"/>
    </source>
</evidence>
<accession>A0A2S7U631</accession>
<feature type="chain" id="PRO_5015430717" description="DUF547 domain-containing protein" evidence="1">
    <location>
        <begin position="18"/>
        <end position="235"/>
    </location>
</feature>
<keyword evidence="4" id="KW-1185">Reference proteome</keyword>
<evidence type="ECO:0000313" key="3">
    <source>
        <dbReference type="EMBL" id="PQJ29854.1"/>
    </source>
</evidence>
<protein>
    <recommendedName>
        <fullName evidence="2">DUF547 domain-containing protein</fullName>
    </recommendedName>
</protein>
<keyword evidence="1" id="KW-0732">Signal</keyword>
<reference evidence="3 4" key="1">
    <citation type="submission" date="2016-12" db="EMBL/GenBank/DDBJ databases">
        <title>Study of bacterial adaptation to deep sea.</title>
        <authorList>
            <person name="Song J."/>
            <person name="Yoshizawa S."/>
            <person name="Kogure K."/>
        </authorList>
    </citation>
    <scope>NUCLEOTIDE SEQUENCE [LARGE SCALE GENOMIC DNA]</scope>
    <source>
        <strain evidence="3 4">SAORIC-165</strain>
    </source>
</reference>
<dbReference type="PANTHER" id="PTHR46361">
    <property type="entry name" value="ELECTRON CARRIER/ PROTEIN DISULFIDE OXIDOREDUCTASE"/>
    <property type="match status" value="1"/>
</dbReference>
<dbReference type="InterPro" id="IPR006869">
    <property type="entry name" value="DUF547"/>
</dbReference>
<feature type="signal peptide" evidence="1">
    <location>
        <begin position="1"/>
        <end position="17"/>
    </location>
</feature>